<dbReference type="RefSeq" id="XP_006822392.1">
    <property type="nucleotide sequence ID" value="XM_006822329.1"/>
</dbReference>
<dbReference type="InterPro" id="IPR052956">
    <property type="entry name" value="Mesenchyme-surface_protein"/>
</dbReference>
<keyword evidence="1" id="KW-0732">Signal</keyword>
<dbReference type="InterPro" id="IPR055188">
    <property type="entry name" value="Choice_anch_I"/>
</dbReference>
<evidence type="ECO:0000313" key="3">
    <source>
        <dbReference type="Proteomes" id="UP000694865"/>
    </source>
</evidence>
<gene>
    <name evidence="4" type="primary">LOC100377343</name>
</gene>
<protein>
    <submittedName>
        <fullName evidence="4">Mesenchyme-specific cell surface glycoprotein-like</fullName>
    </submittedName>
</protein>
<dbReference type="Proteomes" id="UP000694865">
    <property type="component" value="Unplaced"/>
</dbReference>
<dbReference type="Pfam" id="PF22494">
    <property type="entry name" value="choice_anch_I"/>
    <property type="match status" value="1"/>
</dbReference>
<dbReference type="GeneID" id="100377343"/>
<reference evidence="4" key="1">
    <citation type="submission" date="2025-08" db="UniProtKB">
        <authorList>
            <consortium name="RefSeq"/>
        </authorList>
    </citation>
    <scope>IDENTIFICATION</scope>
    <source>
        <tissue evidence="4">Testes</tissue>
    </source>
</reference>
<accession>A0ABM0MQV1</accession>
<keyword evidence="3" id="KW-1185">Reference proteome</keyword>
<dbReference type="SUPFAM" id="SSF75011">
    <property type="entry name" value="3-carboxy-cis,cis-mucoante lactonizing enzyme"/>
    <property type="match status" value="1"/>
</dbReference>
<feature type="domain" description="Choice-of-anchor I" evidence="2">
    <location>
        <begin position="50"/>
        <end position="328"/>
    </location>
</feature>
<name>A0ABM0MQV1_SACKO</name>
<dbReference type="PANTHER" id="PTHR46928">
    <property type="entry name" value="MESENCHYME-SPECIFIC CELL SURFACE GLYCOPROTEIN"/>
    <property type="match status" value="1"/>
</dbReference>
<dbReference type="PANTHER" id="PTHR46928:SF1">
    <property type="entry name" value="MESENCHYME-SPECIFIC CELL SURFACE GLYCOPROTEIN"/>
    <property type="match status" value="1"/>
</dbReference>
<feature type="chain" id="PRO_5046804075" evidence="1">
    <location>
        <begin position="20"/>
        <end position="355"/>
    </location>
</feature>
<evidence type="ECO:0000313" key="4">
    <source>
        <dbReference type="RefSeq" id="XP_006822392.1"/>
    </source>
</evidence>
<sequence length="355" mass="39275">MRILLVLATVVLLQPKPLAECIIRLSSLGTIYLPYGFDDNGEPMFEMGRGAAEQSAFDDLYNIIYVIGETGLIHVVDASDPMNLKLVHTTIQTNVMTDVEVCGSYVAITMPDDFVPGNGKLLLYSLYNPLRGNMKLMYMLPVGPNPDNLQCTADGKTILVANEGEAGIDEYGNFHDPEGSVSIIKLSSGDLSVDPLIINQDTAWLNVFNDKADEYVANGVRWIYHGEGSGQMTTFSQDLEPESLTISEDEKTAYVVLQILNMVNSKNFLLWGINNWNTSVMDASDEDGGINLHYWPIYGIYQPDIIQYFAIDGEGYIATANEGANKEFYVTDDYAFSEVIRGEDFVIGICYNAVL</sequence>
<dbReference type="InterPro" id="IPR015943">
    <property type="entry name" value="WD40/YVTN_repeat-like_dom_sf"/>
</dbReference>
<organism evidence="3 4">
    <name type="scientific">Saccoglossus kowalevskii</name>
    <name type="common">Acorn worm</name>
    <dbReference type="NCBI Taxonomy" id="10224"/>
    <lineage>
        <taxon>Eukaryota</taxon>
        <taxon>Metazoa</taxon>
        <taxon>Hemichordata</taxon>
        <taxon>Enteropneusta</taxon>
        <taxon>Harrimaniidae</taxon>
        <taxon>Saccoglossus</taxon>
    </lineage>
</organism>
<dbReference type="Gene3D" id="2.130.10.10">
    <property type="entry name" value="YVTN repeat-like/Quinoprotein amine dehydrogenase"/>
    <property type="match status" value="1"/>
</dbReference>
<evidence type="ECO:0000259" key="2">
    <source>
        <dbReference type="Pfam" id="PF22494"/>
    </source>
</evidence>
<proteinExistence type="predicted"/>
<feature type="signal peptide" evidence="1">
    <location>
        <begin position="1"/>
        <end position="19"/>
    </location>
</feature>
<evidence type="ECO:0000256" key="1">
    <source>
        <dbReference type="SAM" id="SignalP"/>
    </source>
</evidence>